<feature type="transmembrane region" description="Helical" evidence="1">
    <location>
        <begin position="23"/>
        <end position="42"/>
    </location>
</feature>
<dbReference type="Proteomes" id="UP000319263">
    <property type="component" value="Chromosome"/>
</dbReference>
<name>A0A516PZ04_9ACTN</name>
<feature type="transmembrane region" description="Helical" evidence="1">
    <location>
        <begin position="169"/>
        <end position="190"/>
    </location>
</feature>
<feature type="transmembrane region" description="Helical" evidence="1">
    <location>
        <begin position="230"/>
        <end position="251"/>
    </location>
</feature>
<feature type="transmembrane region" description="Helical" evidence="1">
    <location>
        <begin position="282"/>
        <end position="300"/>
    </location>
</feature>
<feature type="transmembrane region" description="Helical" evidence="1">
    <location>
        <begin position="138"/>
        <end position="162"/>
    </location>
</feature>
<protein>
    <submittedName>
        <fullName evidence="2">Uncharacterized protein</fullName>
    </submittedName>
</protein>
<reference evidence="2 3" key="1">
    <citation type="submission" date="2019-07" db="EMBL/GenBank/DDBJ databases">
        <title>Microlunatus dokdonensis sp. nov. isolated from the rhizospheric soil of the wild plant Elymus tsukushiensis.</title>
        <authorList>
            <person name="Ghim S.-Y."/>
            <person name="Hwang Y.-J."/>
            <person name="Son J.-S."/>
            <person name="Shin J.-H."/>
        </authorList>
    </citation>
    <scope>NUCLEOTIDE SEQUENCE [LARGE SCALE GENOMIC DNA]</scope>
    <source>
        <strain evidence="2 3">KUDC0627</strain>
    </source>
</reference>
<keyword evidence="1" id="KW-1133">Transmembrane helix</keyword>
<dbReference type="RefSeq" id="WP_143986353.1">
    <property type="nucleotide sequence ID" value="NZ_CP041692.1"/>
</dbReference>
<keyword evidence="1" id="KW-0472">Membrane</keyword>
<dbReference type="EMBL" id="CP041692">
    <property type="protein sequence ID" value="QDP96387.1"/>
    <property type="molecule type" value="Genomic_DNA"/>
</dbReference>
<proteinExistence type="predicted"/>
<evidence type="ECO:0000256" key="1">
    <source>
        <dbReference type="SAM" id="Phobius"/>
    </source>
</evidence>
<dbReference type="AlphaFoldDB" id="A0A516PZ04"/>
<keyword evidence="1" id="KW-0812">Transmembrane</keyword>
<feature type="transmembrane region" description="Helical" evidence="1">
    <location>
        <begin position="202"/>
        <end position="223"/>
    </location>
</feature>
<dbReference type="OrthoDB" id="5019680at2"/>
<feature type="transmembrane region" description="Helical" evidence="1">
    <location>
        <begin position="72"/>
        <end position="92"/>
    </location>
</feature>
<gene>
    <name evidence="2" type="ORF">FOE78_11170</name>
</gene>
<evidence type="ECO:0000313" key="2">
    <source>
        <dbReference type="EMBL" id="QDP96387.1"/>
    </source>
</evidence>
<organism evidence="2 3">
    <name type="scientific">Microlunatus elymi</name>
    <dbReference type="NCBI Taxonomy" id="2596828"/>
    <lineage>
        <taxon>Bacteria</taxon>
        <taxon>Bacillati</taxon>
        <taxon>Actinomycetota</taxon>
        <taxon>Actinomycetes</taxon>
        <taxon>Propionibacteriales</taxon>
        <taxon>Propionibacteriaceae</taxon>
        <taxon>Microlunatus</taxon>
    </lineage>
</organism>
<evidence type="ECO:0000313" key="3">
    <source>
        <dbReference type="Proteomes" id="UP000319263"/>
    </source>
</evidence>
<feature type="transmembrane region" description="Helical" evidence="1">
    <location>
        <begin position="104"/>
        <end position="126"/>
    </location>
</feature>
<sequence>MTSSLPATAQSPSMISNRTRSGWWYFGGGVLAAVIGLLPWLITGLRLPLQNLWAVETPAERMPIALLPFSQYKLSLMLALIIFGSALAGLFARTAPAGVRGRASLSSLAGVLLIFVGAGVQSTVVVYRGLADDPRSTIYLGAVIGVIVVGIVVGLIVLALLAMAPRAGASIGGTLAAIAAGLWLGSVIFADHQSGSVLINRWLGYSSWLPGILTGLTLAWCGLHSVGRAVAWFFDLLLLWIIPAGLTAMSYGAGSRVLAQDPAEMVSASLQVFRMALGTDGISLRLAGLAFVIGLIGVGLRSLRQRGRSR</sequence>
<accession>A0A516PZ04</accession>
<dbReference type="KEGG" id="mik:FOE78_11170"/>
<keyword evidence="3" id="KW-1185">Reference proteome</keyword>